<evidence type="ECO:0000313" key="12">
    <source>
        <dbReference type="EMBL" id="SCL23181.1"/>
    </source>
</evidence>
<evidence type="ECO:0000256" key="5">
    <source>
        <dbReference type="ARBA" id="ARBA00022801"/>
    </source>
</evidence>
<dbReference type="InterPro" id="IPR008754">
    <property type="entry name" value="Peptidase_M43"/>
</dbReference>
<dbReference type="EMBL" id="FMHT01000003">
    <property type="protein sequence ID" value="SCL23181.1"/>
    <property type="molecule type" value="Genomic_DNA"/>
</dbReference>
<evidence type="ECO:0000259" key="11">
    <source>
        <dbReference type="Pfam" id="PF05572"/>
    </source>
</evidence>
<feature type="signal peptide" evidence="10">
    <location>
        <begin position="1"/>
        <end position="39"/>
    </location>
</feature>
<keyword evidence="2" id="KW-0645">Protease</keyword>
<organism evidence="12 13">
    <name type="scientific">Micromonospora nigra</name>
    <dbReference type="NCBI Taxonomy" id="145857"/>
    <lineage>
        <taxon>Bacteria</taxon>
        <taxon>Bacillati</taxon>
        <taxon>Actinomycetota</taxon>
        <taxon>Actinomycetes</taxon>
        <taxon>Micromonosporales</taxon>
        <taxon>Micromonosporaceae</taxon>
        <taxon>Micromonospora</taxon>
    </lineage>
</organism>
<keyword evidence="6" id="KW-0862">Zinc</keyword>
<dbReference type="Proteomes" id="UP000199699">
    <property type="component" value="Unassembled WGS sequence"/>
</dbReference>
<protein>
    <submittedName>
        <fullName evidence="12">Pregnancy-associated plasma protein-A</fullName>
    </submittedName>
</protein>
<dbReference type="RefSeq" id="WP_091081500.1">
    <property type="nucleotide sequence ID" value="NZ_FMHT01000003.1"/>
</dbReference>
<keyword evidence="8" id="KW-1015">Disulfide bond</keyword>
<evidence type="ECO:0000256" key="7">
    <source>
        <dbReference type="ARBA" id="ARBA00023049"/>
    </source>
</evidence>
<dbReference type="GO" id="GO:0046872">
    <property type="term" value="F:metal ion binding"/>
    <property type="evidence" value="ECO:0007669"/>
    <property type="project" value="UniProtKB-KW"/>
</dbReference>
<dbReference type="PANTHER" id="PTHR47466:SF1">
    <property type="entry name" value="METALLOPROTEASE MEP1 (AFU_ORTHOLOGUE AFUA_1G07730)-RELATED"/>
    <property type="match status" value="1"/>
</dbReference>
<dbReference type="CDD" id="cd04275">
    <property type="entry name" value="ZnMc_pappalysin_like"/>
    <property type="match status" value="1"/>
</dbReference>
<dbReference type="Gene3D" id="3.40.390.10">
    <property type="entry name" value="Collagenase (Catalytic Domain)"/>
    <property type="match status" value="1"/>
</dbReference>
<dbReference type="Pfam" id="PF05572">
    <property type="entry name" value="Peptidase_M43"/>
    <property type="match status" value="1"/>
</dbReference>
<evidence type="ECO:0000256" key="4">
    <source>
        <dbReference type="ARBA" id="ARBA00022729"/>
    </source>
</evidence>
<feature type="chain" id="PRO_5008745301" evidence="10">
    <location>
        <begin position="40"/>
        <end position="334"/>
    </location>
</feature>
<dbReference type="GO" id="GO:0006508">
    <property type="term" value="P:proteolysis"/>
    <property type="evidence" value="ECO:0007669"/>
    <property type="project" value="UniProtKB-KW"/>
</dbReference>
<evidence type="ECO:0000256" key="10">
    <source>
        <dbReference type="SAM" id="SignalP"/>
    </source>
</evidence>
<keyword evidence="13" id="KW-1185">Reference proteome</keyword>
<comment type="similarity">
    <text evidence="1">Belongs to the peptidase M43B family.</text>
</comment>
<evidence type="ECO:0000256" key="9">
    <source>
        <dbReference type="SAM" id="MobiDB-lite"/>
    </source>
</evidence>
<keyword evidence="3" id="KW-0479">Metal-binding</keyword>
<keyword evidence="5" id="KW-0378">Hydrolase</keyword>
<reference evidence="12 13" key="1">
    <citation type="submission" date="2016-06" db="EMBL/GenBank/DDBJ databases">
        <authorList>
            <person name="Kjaerup R.B."/>
            <person name="Dalgaard T.S."/>
            <person name="Juul-Madsen H.R."/>
        </authorList>
    </citation>
    <scope>NUCLEOTIDE SEQUENCE [LARGE SCALE GENOMIC DNA]</scope>
    <source>
        <strain evidence="12 13">DSM 43818</strain>
    </source>
</reference>
<keyword evidence="7" id="KW-0482">Metalloprotease</keyword>
<proteinExistence type="inferred from homology"/>
<dbReference type="SUPFAM" id="SSF55486">
    <property type="entry name" value="Metalloproteases ('zincins'), catalytic domain"/>
    <property type="match status" value="1"/>
</dbReference>
<evidence type="ECO:0000256" key="8">
    <source>
        <dbReference type="ARBA" id="ARBA00023157"/>
    </source>
</evidence>
<feature type="domain" description="Peptidase M43 pregnancy-associated plasma-A" evidence="11">
    <location>
        <begin position="211"/>
        <end position="327"/>
    </location>
</feature>
<dbReference type="STRING" id="145857.GA0070616_2681"/>
<dbReference type="OrthoDB" id="6278496at2"/>
<dbReference type="InterPro" id="IPR024079">
    <property type="entry name" value="MetalloPept_cat_dom_sf"/>
</dbReference>
<feature type="region of interest" description="Disordered" evidence="9">
    <location>
        <begin position="270"/>
        <end position="289"/>
    </location>
</feature>
<accession>A0A1C6S1N0</accession>
<name>A0A1C6S1N0_9ACTN</name>
<keyword evidence="4 10" id="KW-0732">Signal</keyword>
<dbReference type="PANTHER" id="PTHR47466">
    <property type="match status" value="1"/>
</dbReference>
<sequence length="334" mass="35222">MGLRPNLLNRRYAGIASTSFALLLGVATVGLLPAATAPAAPAVTAASAADEVCEPADALARARPGAGTTHDPNQLTLRQVQQRETELAELLQVQAKRVGQRTLSTQAAAASVTIPVVVHVIQRNSTRAGGNIPDSMVNSQIRVLNESFSGATGGASTAFTFSLQRINRVTNSSWYPIRQGSSAERQMKSQLRVGGKNTLNIYLGALSNNLLGWATFPQTRLNSMDGVVVLSESLPGGTATNYNQGDTGTHEVGHWLNLYHTFQGGCAGSGDSVSDTPAEASPASGCPTGRDTCSAPGLDPITNFMDYSYDTCMYQFTPGQATRMINAWNAYRAA</sequence>
<gene>
    <name evidence="12" type="ORF">GA0070616_2681</name>
</gene>
<dbReference type="GO" id="GO:0008237">
    <property type="term" value="F:metallopeptidase activity"/>
    <property type="evidence" value="ECO:0007669"/>
    <property type="project" value="UniProtKB-KW"/>
</dbReference>
<dbReference type="AlphaFoldDB" id="A0A1C6S1N0"/>
<evidence type="ECO:0000256" key="2">
    <source>
        <dbReference type="ARBA" id="ARBA00022670"/>
    </source>
</evidence>
<evidence type="ECO:0000256" key="6">
    <source>
        <dbReference type="ARBA" id="ARBA00022833"/>
    </source>
</evidence>
<evidence type="ECO:0000256" key="1">
    <source>
        <dbReference type="ARBA" id="ARBA00008721"/>
    </source>
</evidence>
<evidence type="ECO:0000313" key="13">
    <source>
        <dbReference type="Proteomes" id="UP000199699"/>
    </source>
</evidence>
<evidence type="ECO:0000256" key="3">
    <source>
        <dbReference type="ARBA" id="ARBA00022723"/>
    </source>
</evidence>